<accession>A0ABD3N484</accession>
<dbReference type="AlphaFoldDB" id="A0ABD3N484"/>
<sequence>MSFRKCHLQILRSLYDSQGDQGDGDQPSIISALLGGGNGANESSNGGDCGRGENGNEGNGDAAKSNPDALEDIITNERENKSDRHAAGNDNASESPVDSGVWVLIERFLRHQKEYRPHEQRQLHWSKVNAEAKSRLDHLLSKSVEEDDFRPFQSRSSLTPRATMFSMSGRGSMTSNLSFPTSQSDLDVASAIPSWNFINQMLQRRSRICNQSCQSYRSQPFLVELRNEAQMRCEILETVLANLKTGERKNNGRDKDGSTAYHLAGKRRKLEMDANQPTTPSLFYHLCSSKYTDSAKTNLDVECDCDEEYIVETKMKIHLWSSLLSSLKTMVDDG</sequence>
<feature type="compositionally biased region" description="Low complexity" evidence="1">
    <location>
        <begin position="18"/>
        <end position="33"/>
    </location>
</feature>
<feature type="region of interest" description="Disordered" evidence="1">
    <location>
        <begin position="17"/>
        <end position="68"/>
    </location>
</feature>
<dbReference type="Proteomes" id="UP001530315">
    <property type="component" value="Unassembled WGS sequence"/>
</dbReference>
<reference evidence="2 3" key="1">
    <citation type="submission" date="2024-10" db="EMBL/GenBank/DDBJ databases">
        <title>Updated reference genomes for cyclostephanoid diatoms.</title>
        <authorList>
            <person name="Roberts W.R."/>
            <person name="Alverson A.J."/>
        </authorList>
    </citation>
    <scope>NUCLEOTIDE SEQUENCE [LARGE SCALE GENOMIC DNA]</scope>
    <source>
        <strain evidence="2 3">AJA276-08</strain>
    </source>
</reference>
<gene>
    <name evidence="2" type="ORF">ACHAW5_006803</name>
</gene>
<dbReference type="EMBL" id="JALLAZ020001617">
    <property type="protein sequence ID" value="KAL3770928.1"/>
    <property type="molecule type" value="Genomic_DNA"/>
</dbReference>
<evidence type="ECO:0000313" key="3">
    <source>
        <dbReference type="Proteomes" id="UP001530315"/>
    </source>
</evidence>
<keyword evidence="3" id="KW-1185">Reference proteome</keyword>
<evidence type="ECO:0000313" key="2">
    <source>
        <dbReference type="EMBL" id="KAL3770928.1"/>
    </source>
</evidence>
<protein>
    <submittedName>
        <fullName evidence="2">Uncharacterized protein</fullName>
    </submittedName>
</protein>
<organism evidence="2 3">
    <name type="scientific">Stephanodiscus triporus</name>
    <dbReference type="NCBI Taxonomy" id="2934178"/>
    <lineage>
        <taxon>Eukaryota</taxon>
        <taxon>Sar</taxon>
        <taxon>Stramenopiles</taxon>
        <taxon>Ochrophyta</taxon>
        <taxon>Bacillariophyta</taxon>
        <taxon>Coscinodiscophyceae</taxon>
        <taxon>Thalassiosirophycidae</taxon>
        <taxon>Stephanodiscales</taxon>
        <taxon>Stephanodiscaceae</taxon>
        <taxon>Stephanodiscus</taxon>
    </lineage>
</organism>
<feature type="compositionally biased region" description="Gly residues" evidence="1">
    <location>
        <begin position="47"/>
        <end position="58"/>
    </location>
</feature>
<evidence type="ECO:0000256" key="1">
    <source>
        <dbReference type="SAM" id="MobiDB-lite"/>
    </source>
</evidence>
<comment type="caution">
    <text evidence="2">The sequence shown here is derived from an EMBL/GenBank/DDBJ whole genome shotgun (WGS) entry which is preliminary data.</text>
</comment>
<proteinExistence type="predicted"/>
<name>A0ABD3N484_9STRA</name>